<dbReference type="AlphaFoldDB" id="A0AAJ7SDF3"/>
<evidence type="ECO:0000256" key="1">
    <source>
        <dbReference type="SAM" id="MobiDB-lite"/>
    </source>
</evidence>
<feature type="region of interest" description="Disordered" evidence="1">
    <location>
        <begin position="57"/>
        <end position="86"/>
    </location>
</feature>
<dbReference type="KEGG" id="goe:114828083"/>
<evidence type="ECO:0000256" key="2">
    <source>
        <dbReference type="SAM" id="Phobius"/>
    </source>
</evidence>
<evidence type="ECO:0000313" key="4">
    <source>
        <dbReference type="RefSeq" id="XP_028966637.1"/>
    </source>
</evidence>
<organism evidence="3 4">
    <name type="scientific">Galendromus occidentalis</name>
    <name type="common">western predatory mite</name>
    <dbReference type="NCBI Taxonomy" id="34638"/>
    <lineage>
        <taxon>Eukaryota</taxon>
        <taxon>Metazoa</taxon>
        <taxon>Ecdysozoa</taxon>
        <taxon>Arthropoda</taxon>
        <taxon>Chelicerata</taxon>
        <taxon>Arachnida</taxon>
        <taxon>Acari</taxon>
        <taxon>Parasitiformes</taxon>
        <taxon>Mesostigmata</taxon>
        <taxon>Gamasina</taxon>
        <taxon>Phytoseioidea</taxon>
        <taxon>Phytoseiidae</taxon>
        <taxon>Typhlodrominae</taxon>
        <taxon>Galendromus</taxon>
    </lineage>
</organism>
<sequence length="471" mass="53549">MFGGSLGKTSRYKQYFNSDERTDDGGTVMNSLSLVEKRLKLVNKRRAYSTLEEDCEETTFHENNNSLPIPGPGLPAPEGSPGVCQTNAKTKRRSRNIICALAIASLVLLVCRFAVLFHRAKKSSQMPYYFYFVHEVVLHNLTIDSNMATLSMPNGTRAIYCCAKNTVVCSKTEESSLIWKRALIHKIENIQCNDAACIVYGNNTVTALEPTQGGFMWTLRIKAQPYLMSTSWGSRIVVFHNEYIIIYRQDTGRATTHIRIKNCTRISRIQPVGARLAVLCQQGLNTTSASLYIIPKSVLLHSTSLNQDKPIPADFAGFFKLPVRLHTYNDTVLYILHDKGVVSTLSITERKIEDILKMLTPHRDLLPVNSTHTLIQTLHEFRIYTSRGIVWRKNIQMEDFSYIRRLSQNLIMLKNTDGRLSILDILSKNETLVNFTHSFPELLLINGTDRMIFTASHQEPNDTTIKTLYYR</sequence>
<dbReference type="RefSeq" id="XP_028966637.1">
    <property type="nucleotide sequence ID" value="XM_029110804.1"/>
</dbReference>
<name>A0AAJ7SDF3_9ACAR</name>
<reference evidence="4" key="1">
    <citation type="submission" date="2025-08" db="UniProtKB">
        <authorList>
            <consortium name="RefSeq"/>
        </authorList>
    </citation>
    <scope>IDENTIFICATION</scope>
</reference>
<keyword evidence="3" id="KW-1185">Reference proteome</keyword>
<feature type="transmembrane region" description="Helical" evidence="2">
    <location>
        <begin position="97"/>
        <end position="117"/>
    </location>
</feature>
<keyword evidence="2" id="KW-0812">Transmembrane</keyword>
<keyword evidence="2" id="KW-0472">Membrane</keyword>
<dbReference type="Proteomes" id="UP000694867">
    <property type="component" value="Unplaced"/>
</dbReference>
<dbReference type="GeneID" id="114828083"/>
<accession>A0AAJ7SDF3</accession>
<gene>
    <name evidence="4" type="primary">LOC114828083</name>
</gene>
<keyword evidence="2" id="KW-1133">Transmembrane helix</keyword>
<evidence type="ECO:0000313" key="3">
    <source>
        <dbReference type="Proteomes" id="UP000694867"/>
    </source>
</evidence>
<protein>
    <submittedName>
        <fullName evidence="4">Uncharacterized protein LOC114828083</fullName>
    </submittedName>
</protein>
<proteinExistence type="predicted"/>